<dbReference type="InterPro" id="IPR008254">
    <property type="entry name" value="Flavodoxin/NO_synth"/>
</dbReference>
<dbReference type="PANTHER" id="PTHR42809">
    <property type="entry name" value="FLAVODOXIN 2"/>
    <property type="match status" value="1"/>
</dbReference>
<reference evidence="9 10" key="1">
    <citation type="journal article" date="2015" name="Genome Announc.">
        <title>Expanding the biotechnology potential of lactobacilli through comparative genomics of 213 strains and associated genera.</title>
        <authorList>
            <person name="Sun Z."/>
            <person name="Harris H.M."/>
            <person name="McCann A."/>
            <person name="Guo C."/>
            <person name="Argimon S."/>
            <person name="Zhang W."/>
            <person name="Yang X."/>
            <person name="Jeffery I.B."/>
            <person name="Cooney J.C."/>
            <person name="Kagawa T.F."/>
            <person name="Liu W."/>
            <person name="Song Y."/>
            <person name="Salvetti E."/>
            <person name="Wrobel A."/>
            <person name="Rasinkangas P."/>
            <person name="Parkhill J."/>
            <person name="Rea M.C."/>
            <person name="O'Sullivan O."/>
            <person name="Ritari J."/>
            <person name="Douillard F.P."/>
            <person name="Paul Ross R."/>
            <person name="Yang R."/>
            <person name="Briner A.E."/>
            <person name="Felis G.E."/>
            <person name="de Vos W.M."/>
            <person name="Barrangou R."/>
            <person name="Klaenhammer T.R."/>
            <person name="Caufield P.W."/>
            <person name="Cui Y."/>
            <person name="Zhang H."/>
            <person name="O'Toole P.W."/>
        </authorList>
    </citation>
    <scope>NUCLEOTIDE SEQUENCE [LARGE SCALE GENOMIC DNA]</scope>
    <source>
        <strain evidence="9 10">DSM 20505</strain>
    </source>
</reference>
<gene>
    <name evidence="9" type="ORF">FC18_GL002031</name>
</gene>
<dbReference type="PROSITE" id="PS00201">
    <property type="entry name" value="FLAVODOXIN"/>
    <property type="match status" value="1"/>
</dbReference>
<dbReference type="SUPFAM" id="SSF52218">
    <property type="entry name" value="Flavoproteins"/>
    <property type="match status" value="1"/>
</dbReference>
<evidence type="ECO:0000256" key="5">
    <source>
        <dbReference type="ARBA" id="ARBA00022630"/>
    </source>
</evidence>
<keyword evidence="6" id="KW-0288">FMN</keyword>
<dbReference type="GO" id="GO:0009055">
    <property type="term" value="F:electron transfer activity"/>
    <property type="evidence" value="ECO:0007669"/>
    <property type="project" value="InterPro"/>
</dbReference>
<comment type="similarity">
    <text evidence="3">Belongs to the flavodoxin family.</text>
</comment>
<dbReference type="InterPro" id="IPR001226">
    <property type="entry name" value="Flavodoxin_CS"/>
</dbReference>
<dbReference type="GO" id="GO:0016651">
    <property type="term" value="F:oxidoreductase activity, acting on NAD(P)H"/>
    <property type="evidence" value="ECO:0007669"/>
    <property type="project" value="UniProtKB-ARBA"/>
</dbReference>
<dbReference type="PROSITE" id="PS50902">
    <property type="entry name" value="FLAVODOXIN_LIKE"/>
    <property type="match status" value="1"/>
</dbReference>
<name>A0A0R1ZNE2_9LACO</name>
<dbReference type="PANTHER" id="PTHR42809:SF1">
    <property type="entry name" value="FLAVODOXIN 1"/>
    <property type="match status" value="1"/>
</dbReference>
<evidence type="ECO:0000256" key="3">
    <source>
        <dbReference type="ARBA" id="ARBA00005267"/>
    </source>
</evidence>
<organism evidence="9 10">
    <name type="scientific">Lacticaseibacillus sharpeae JCM 1186 = DSM 20505</name>
    <dbReference type="NCBI Taxonomy" id="1291052"/>
    <lineage>
        <taxon>Bacteria</taxon>
        <taxon>Bacillati</taxon>
        <taxon>Bacillota</taxon>
        <taxon>Bacilli</taxon>
        <taxon>Lactobacillales</taxon>
        <taxon>Lactobacillaceae</taxon>
        <taxon>Lacticaseibacillus</taxon>
    </lineage>
</organism>
<evidence type="ECO:0000259" key="8">
    <source>
        <dbReference type="PROSITE" id="PS50902"/>
    </source>
</evidence>
<proteinExistence type="inferred from homology"/>
<dbReference type="PATRIC" id="fig|1291052.5.peg.2093"/>
<evidence type="ECO:0000256" key="1">
    <source>
        <dbReference type="ARBA" id="ARBA00001917"/>
    </source>
</evidence>
<dbReference type="AlphaFoldDB" id="A0A0R1ZNE2"/>
<dbReference type="Proteomes" id="UP000051679">
    <property type="component" value="Unassembled WGS sequence"/>
</dbReference>
<dbReference type="STRING" id="1291052.FC18_GL002031"/>
<dbReference type="EMBL" id="AYYO01000003">
    <property type="protein sequence ID" value="KRM56551.1"/>
    <property type="molecule type" value="Genomic_DNA"/>
</dbReference>
<evidence type="ECO:0000256" key="2">
    <source>
        <dbReference type="ARBA" id="ARBA00003297"/>
    </source>
</evidence>
<comment type="cofactor">
    <cofactor evidence="1">
        <name>FMN</name>
        <dbReference type="ChEBI" id="CHEBI:58210"/>
    </cofactor>
</comment>
<dbReference type="InterPro" id="IPR029039">
    <property type="entry name" value="Flavoprotein-like_sf"/>
</dbReference>
<dbReference type="GO" id="GO:0010181">
    <property type="term" value="F:FMN binding"/>
    <property type="evidence" value="ECO:0007669"/>
    <property type="project" value="InterPro"/>
</dbReference>
<dbReference type="Pfam" id="PF00258">
    <property type="entry name" value="Flavodoxin_1"/>
    <property type="match status" value="1"/>
</dbReference>
<feature type="domain" description="Flavodoxin-like" evidence="8">
    <location>
        <begin position="11"/>
        <end position="153"/>
    </location>
</feature>
<sequence length="160" mass="16815">MTKTEENMATAKIVYASMTGNTQEIAEIVQEALEDRGVPTELTEMSQAVAADFADADICVVAAYTYSDGGPGLLPEEGEDFYDDLRALDLSGKVFGTTGSGDRFYDDFATAVDMFADAFTAAGATKGAEGVKVDLAAEAEDIDNLEIFADQLIAAAAKLA</sequence>
<evidence type="ECO:0000313" key="10">
    <source>
        <dbReference type="Proteomes" id="UP000051679"/>
    </source>
</evidence>
<evidence type="ECO:0000256" key="7">
    <source>
        <dbReference type="ARBA" id="ARBA00022982"/>
    </source>
</evidence>
<dbReference type="Gene3D" id="3.40.50.360">
    <property type="match status" value="1"/>
</dbReference>
<comment type="caution">
    <text evidence="9">The sequence shown here is derived from an EMBL/GenBank/DDBJ whole genome shotgun (WGS) entry which is preliminary data.</text>
</comment>
<evidence type="ECO:0000256" key="6">
    <source>
        <dbReference type="ARBA" id="ARBA00022643"/>
    </source>
</evidence>
<keyword evidence="10" id="KW-1185">Reference proteome</keyword>
<keyword evidence="7" id="KW-0249">Electron transport</keyword>
<dbReference type="NCBIfam" id="NF005587">
    <property type="entry name" value="PRK07308.1"/>
    <property type="match status" value="1"/>
</dbReference>
<keyword evidence="4" id="KW-0813">Transport</keyword>
<protein>
    <submittedName>
        <fullName evidence="9">Flavodoxin</fullName>
    </submittedName>
</protein>
<keyword evidence="5" id="KW-0285">Flavoprotein</keyword>
<dbReference type="InterPro" id="IPR050619">
    <property type="entry name" value="Flavodoxin"/>
</dbReference>
<accession>A0A0R1ZNE2</accession>
<evidence type="ECO:0000313" key="9">
    <source>
        <dbReference type="EMBL" id="KRM56551.1"/>
    </source>
</evidence>
<comment type="function">
    <text evidence="2">Low-potential electron donor to a number of redox enzymes.</text>
</comment>
<evidence type="ECO:0000256" key="4">
    <source>
        <dbReference type="ARBA" id="ARBA00022448"/>
    </source>
</evidence>